<dbReference type="AlphaFoldDB" id="A0A0R1KYF6"/>
<proteinExistence type="predicted"/>
<dbReference type="Pfam" id="PF07730">
    <property type="entry name" value="HisKA_3"/>
    <property type="match status" value="1"/>
</dbReference>
<evidence type="ECO:0000259" key="7">
    <source>
        <dbReference type="Pfam" id="PF02518"/>
    </source>
</evidence>
<evidence type="ECO:0000256" key="5">
    <source>
        <dbReference type="ARBA" id="ARBA00023012"/>
    </source>
</evidence>
<evidence type="ECO:0000313" key="10">
    <source>
        <dbReference type="EMBL" id="KRK88781.1"/>
    </source>
</evidence>
<dbReference type="PANTHER" id="PTHR24421">
    <property type="entry name" value="NITRATE/NITRITE SENSOR PROTEIN NARX-RELATED"/>
    <property type="match status" value="1"/>
</dbReference>
<accession>A0A0R1KYF6</accession>
<feature type="domain" description="DesK/YvfT N-terminal" evidence="9">
    <location>
        <begin position="7"/>
        <end position="129"/>
    </location>
</feature>
<feature type="domain" description="Histidine kinase/HSP90-like ATPase" evidence="7">
    <location>
        <begin position="284"/>
        <end position="371"/>
    </location>
</feature>
<dbReference type="InterPro" id="IPR003594">
    <property type="entry name" value="HATPase_dom"/>
</dbReference>
<dbReference type="EC" id="2.7.13.3" evidence="2"/>
<keyword evidence="6" id="KW-1133">Transmembrane helix</keyword>
<evidence type="ECO:0000256" key="3">
    <source>
        <dbReference type="ARBA" id="ARBA00022679"/>
    </source>
</evidence>
<reference evidence="10 11" key="1">
    <citation type="journal article" date="2015" name="Genome Announc.">
        <title>Expanding the biotechnology potential of lactobacilli through comparative genomics of 213 strains and associated genera.</title>
        <authorList>
            <person name="Sun Z."/>
            <person name="Harris H.M."/>
            <person name="McCann A."/>
            <person name="Guo C."/>
            <person name="Argimon S."/>
            <person name="Zhang W."/>
            <person name="Yang X."/>
            <person name="Jeffery I.B."/>
            <person name="Cooney J.C."/>
            <person name="Kagawa T.F."/>
            <person name="Liu W."/>
            <person name="Song Y."/>
            <person name="Salvetti E."/>
            <person name="Wrobel A."/>
            <person name="Rasinkangas P."/>
            <person name="Parkhill J."/>
            <person name="Rea M.C."/>
            <person name="O'Sullivan O."/>
            <person name="Ritari J."/>
            <person name="Douillard F.P."/>
            <person name="Paul Ross R."/>
            <person name="Yang R."/>
            <person name="Briner A.E."/>
            <person name="Felis G.E."/>
            <person name="de Vos W.M."/>
            <person name="Barrangou R."/>
            <person name="Klaenhammer T.R."/>
            <person name="Caufield P.W."/>
            <person name="Cui Y."/>
            <person name="Zhang H."/>
            <person name="O'Toole P.W."/>
        </authorList>
    </citation>
    <scope>NUCLEOTIDE SEQUENCE [LARGE SCALE GENOMIC DNA]</scope>
    <source>
        <strain evidence="10 11">DSM 19904</strain>
    </source>
</reference>
<comment type="catalytic activity">
    <reaction evidence="1">
        <text>ATP + protein L-histidine = ADP + protein N-phospho-L-histidine.</text>
        <dbReference type="EC" id="2.7.13.3"/>
    </reaction>
</comment>
<dbReference type="InterPro" id="IPR036890">
    <property type="entry name" value="HATPase_C_sf"/>
</dbReference>
<sequence>MKFLKEHILFPKRFGVYPYFWLLWITFPAMEIWPFDSIKKIVATLFLLTFLLFYRNGFLVTKYLSVWIYGQYAIAIILTITNQWQYLLLFTAWEIGSLPITQRLFYRYLIAYYLTVFLTVGSVIYLYQVNVFDLNGSSSVNFIMVLFELFSPLAAKSISNSYRRTQELRMQNSRYADLIKRGERERIARDLHDTLGQSFSTITIKAELASKLLEKKPEQVKTELNQIAEASRNNLQVVREIVTGLRQLSISEMMIELTDSFDPANIMMDSEGEETAQTWPAKVQTAIAEVLREAGTNIINYSHARNVQVSFKEESDTYIALIADNGIGIGTVRKNAHGISGMKERVSIAGGKIDIQTSTKGTTIRIALPKESVK</sequence>
<dbReference type="SUPFAM" id="SSF55874">
    <property type="entry name" value="ATPase domain of HSP90 chaperone/DNA topoisomerase II/histidine kinase"/>
    <property type="match status" value="1"/>
</dbReference>
<keyword evidence="11" id="KW-1185">Reference proteome</keyword>
<evidence type="ECO:0000313" key="11">
    <source>
        <dbReference type="Proteomes" id="UP000051581"/>
    </source>
</evidence>
<evidence type="ECO:0000259" key="9">
    <source>
        <dbReference type="Pfam" id="PF23540"/>
    </source>
</evidence>
<evidence type="ECO:0000256" key="1">
    <source>
        <dbReference type="ARBA" id="ARBA00000085"/>
    </source>
</evidence>
<name>A0A0R1KYF6_9LACO</name>
<feature type="transmembrane region" description="Helical" evidence="6">
    <location>
        <begin position="41"/>
        <end position="60"/>
    </location>
</feature>
<dbReference type="OrthoDB" id="9797605at2"/>
<evidence type="ECO:0000256" key="2">
    <source>
        <dbReference type="ARBA" id="ARBA00012438"/>
    </source>
</evidence>
<dbReference type="Pfam" id="PF02518">
    <property type="entry name" value="HATPase_c"/>
    <property type="match status" value="1"/>
</dbReference>
<keyword evidence="4 10" id="KW-0418">Kinase</keyword>
<dbReference type="PANTHER" id="PTHR24421:SF63">
    <property type="entry name" value="SENSOR HISTIDINE KINASE DESK"/>
    <property type="match status" value="1"/>
</dbReference>
<keyword evidence="6" id="KW-0472">Membrane</keyword>
<dbReference type="RefSeq" id="WP_057824459.1">
    <property type="nucleotide sequence ID" value="NZ_AZEA01000006.1"/>
</dbReference>
<keyword evidence="6" id="KW-0812">Transmembrane</keyword>
<gene>
    <name evidence="10" type="ORF">FD17_GL002251</name>
</gene>
<dbReference type="Gene3D" id="1.20.5.1930">
    <property type="match status" value="1"/>
</dbReference>
<dbReference type="Proteomes" id="UP000051581">
    <property type="component" value="Unassembled WGS sequence"/>
</dbReference>
<evidence type="ECO:0000256" key="6">
    <source>
        <dbReference type="SAM" id="Phobius"/>
    </source>
</evidence>
<organism evidence="10 11">
    <name type="scientific">Lentilactobacillus sunkii DSM 19904</name>
    <dbReference type="NCBI Taxonomy" id="1423808"/>
    <lineage>
        <taxon>Bacteria</taxon>
        <taxon>Bacillati</taxon>
        <taxon>Bacillota</taxon>
        <taxon>Bacilli</taxon>
        <taxon>Lactobacillales</taxon>
        <taxon>Lactobacillaceae</taxon>
        <taxon>Lentilactobacillus</taxon>
    </lineage>
</organism>
<evidence type="ECO:0000256" key="4">
    <source>
        <dbReference type="ARBA" id="ARBA00022777"/>
    </source>
</evidence>
<dbReference type="PATRIC" id="fig|1423808.3.peg.2285"/>
<dbReference type="CDD" id="cd16917">
    <property type="entry name" value="HATPase_UhpB-NarQ-NarX-like"/>
    <property type="match status" value="1"/>
</dbReference>
<protein>
    <recommendedName>
        <fullName evidence="2">histidine kinase</fullName>
        <ecNumber evidence="2">2.7.13.3</ecNumber>
    </recommendedName>
</protein>
<dbReference type="InterPro" id="IPR050482">
    <property type="entry name" value="Sensor_HK_TwoCompSys"/>
</dbReference>
<dbReference type="Pfam" id="PF23540">
    <property type="entry name" value="DesK_N"/>
    <property type="match status" value="1"/>
</dbReference>
<feature type="transmembrane region" description="Helical" evidence="6">
    <location>
        <begin position="105"/>
        <end position="127"/>
    </location>
</feature>
<feature type="domain" description="Signal transduction histidine kinase subgroup 3 dimerisation and phosphoacceptor" evidence="8">
    <location>
        <begin position="183"/>
        <end position="247"/>
    </location>
</feature>
<dbReference type="GO" id="GO:0000155">
    <property type="term" value="F:phosphorelay sensor kinase activity"/>
    <property type="evidence" value="ECO:0007669"/>
    <property type="project" value="InterPro"/>
</dbReference>
<comment type="caution">
    <text evidence="10">The sequence shown here is derived from an EMBL/GenBank/DDBJ whole genome shotgun (WGS) entry which is preliminary data.</text>
</comment>
<dbReference type="Gene3D" id="3.30.565.10">
    <property type="entry name" value="Histidine kinase-like ATPase, C-terminal domain"/>
    <property type="match status" value="1"/>
</dbReference>
<keyword evidence="3" id="KW-0808">Transferase</keyword>
<dbReference type="InterPro" id="IPR056374">
    <property type="entry name" value="DesK/YvfT_N"/>
</dbReference>
<dbReference type="GO" id="GO:0046983">
    <property type="term" value="F:protein dimerization activity"/>
    <property type="evidence" value="ECO:0007669"/>
    <property type="project" value="InterPro"/>
</dbReference>
<feature type="transmembrane region" description="Helical" evidence="6">
    <location>
        <begin position="16"/>
        <end position="34"/>
    </location>
</feature>
<dbReference type="GO" id="GO:0016020">
    <property type="term" value="C:membrane"/>
    <property type="evidence" value="ECO:0007669"/>
    <property type="project" value="InterPro"/>
</dbReference>
<dbReference type="InterPro" id="IPR011712">
    <property type="entry name" value="Sig_transdc_His_kin_sub3_dim/P"/>
</dbReference>
<dbReference type="EMBL" id="AZEA01000006">
    <property type="protein sequence ID" value="KRK88781.1"/>
    <property type="molecule type" value="Genomic_DNA"/>
</dbReference>
<keyword evidence="5" id="KW-0902">Two-component regulatory system</keyword>
<feature type="transmembrane region" description="Helical" evidence="6">
    <location>
        <begin position="72"/>
        <end position="93"/>
    </location>
</feature>
<evidence type="ECO:0000259" key="8">
    <source>
        <dbReference type="Pfam" id="PF07730"/>
    </source>
</evidence>